<dbReference type="Pfam" id="PF13180">
    <property type="entry name" value="PDZ_2"/>
    <property type="match status" value="1"/>
</dbReference>
<accession>C8ND07</accession>
<dbReference type="EMBL" id="ACKY01000130">
    <property type="protein sequence ID" value="EEV87400.1"/>
    <property type="molecule type" value="Genomic_DNA"/>
</dbReference>
<dbReference type="InterPro" id="IPR024191">
    <property type="entry name" value="Peptidase_M61"/>
</dbReference>
<reference evidence="5 6" key="1">
    <citation type="submission" date="2009-08" db="EMBL/GenBank/DDBJ databases">
        <authorList>
            <person name="Qin X."/>
            <person name="Bachman B."/>
            <person name="Battles P."/>
            <person name="Bell A."/>
            <person name="Bess C."/>
            <person name="Bickham C."/>
            <person name="Chaboub L."/>
            <person name="Chen D."/>
            <person name="Coyle M."/>
            <person name="Deiros D.R."/>
            <person name="Dinh H."/>
            <person name="Forbes L."/>
            <person name="Fowler G."/>
            <person name="Francisco L."/>
            <person name="Fu Q."/>
            <person name="Gubbala S."/>
            <person name="Hale W."/>
            <person name="Han Y."/>
            <person name="Hemphill L."/>
            <person name="Highlander S.K."/>
            <person name="Hirani K."/>
            <person name="Hogues M."/>
            <person name="Jackson L."/>
            <person name="Jakkamsetti A."/>
            <person name="Javaid M."/>
            <person name="Jiang H."/>
            <person name="Korchina V."/>
            <person name="Kovar C."/>
            <person name="Lara F."/>
            <person name="Lee S."/>
            <person name="Mata R."/>
            <person name="Mathew T."/>
            <person name="Moen C."/>
            <person name="Morales K."/>
            <person name="Munidasa M."/>
            <person name="Nazareth L."/>
            <person name="Ngo R."/>
            <person name="Nguyen L."/>
            <person name="Okwuonu G."/>
            <person name="Ongeri F."/>
            <person name="Patil S."/>
            <person name="Petrosino J."/>
            <person name="Pham C."/>
            <person name="Pham P."/>
            <person name="Pu L.-L."/>
            <person name="Puazo M."/>
            <person name="Raj R."/>
            <person name="Reid J."/>
            <person name="Rouhana J."/>
            <person name="Saada N."/>
            <person name="Shang Y."/>
            <person name="Simmons D."/>
            <person name="Thornton R."/>
            <person name="Warren J."/>
            <person name="Weissenberger G."/>
            <person name="Zhang J."/>
            <person name="Zhang L."/>
            <person name="Zhou C."/>
            <person name="Zhu D."/>
            <person name="Muzny D."/>
            <person name="Worley K."/>
            <person name="Gibbs R."/>
        </authorList>
    </citation>
    <scope>NUCLEOTIDE SEQUENCE [LARGE SCALE GENOMIC DNA]</scope>
    <source>
        <strain evidence="6">ATCC 15826 / DSM 8339 / NCTC 10426 / 6573</strain>
    </source>
</reference>
<evidence type="ECO:0000313" key="6">
    <source>
        <dbReference type="Proteomes" id="UP000004870"/>
    </source>
</evidence>
<comment type="caution">
    <text evidence="5">The sequence shown here is derived from an EMBL/GenBank/DDBJ whole genome shotgun (WGS) entry which is preliminary data.</text>
</comment>
<name>C8ND07_CARH6</name>
<dbReference type="STRING" id="2718.CHUV0807_1378"/>
<feature type="domain" description="PDZ" evidence="3">
    <location>
        <begin position="536"/>
        <end position="605"/>
    </location>
</feature>
<dbReference type="Pfam" id="PF05299">
    <property type="entry name" value="Peptidase_M61"/>
    <property type="match status" value="1"/>
</dbReference>
<dbReference type="Pfam" id="PF17899">
    <property type="entry name" value="Peptidase_M61_N"/>
    <property type="match status" value="1"/>
</dbReference>
<keyword evidence="5" id="KW-0031">Aminopeptidase</keyword>
<evidence type="ECO:0000259" key="3">
    <source>
        <dbReference type="Pfam" id="PF13180"/>
    </source>
</evidence>
<feature type="domain" description="Peptidase M61 catalytic" evidence="2">
    <location>
        <begin position="310"/>
        <end position="425"/>
    </location>
</feature>
<feature type="region of interest" description="Disordered" evidence="1">
    <location>
        <begin position="615"/>
        <end position="646"/>
    </location>
</feature>
<dbReference type="InterPro" id="IPR001478">
    <property type="entry name" value="PDZ"/>
</dbReference>
<dbReference type="SUPFAM" id="SSF55486">
    <property type="entry name" value="Metalloproteases ('zincins'), catalytic domain"/>
    <property type="match status" value="1"/>
</dbReference>
<keyword evidence="6" id="KW-1185">Reference proteome</keyword>
<feature type="domain" description="Peptidase M61 N-terminal" evidence="4">
    <location>
        <begin position="48"/>
        <end position="212"/>
    </location>
</feature>
<sequence length="646" mass="73213">MRAHGRVFGYRRRDGGGAPFFKSDGGADDKIAVIIRIEVIMSASAISYHVSPAPGGHRFSVQQRVPVAPGSEVVFYMPIWIPGSYMRRDFARFLSRLAITDADGNAIPFSFDNPSRWRLRVPNGCHELRLTYHIYARDISVRGNYLDHERGFLNPCASCLAIEGSEHLPHRLVLALEGHRAGWQIMGAQTGADGAYWFDNYDHLIDTPLMFAAELTVLPFTAGGVPHDIVLSGKTWDYDHERLRRDVQTVCREAVLLFGGLPAMPRYTFLLHLGDNIYGGLEHCRSTLLMASRNSLPKPDNSNNQRYIQLLGLFSHEYFHTWNVKAMRPREYQHYELQQEQPTEMLWLFEGYTAYFDNLLLVRSGVIDVQTYLNLLAEDIARYRQTPGREHQTLAQSSYEAWTKLYNGGEDTANSSTSYYIQGSLAAWSLDAWLRAHSDDGVSLQMLMHRLWHDYHQHGAGLDEERFLRLTADLLPEDLEPALRGFLHRLNHSTEALPLEEVAAYLGLTIHMQTAASPGELRSDAPEHRRHQSSPGIRWKQQGGRYLVSRIDENSPAALAGIAMDDDIIAVNGYRATDDQLERHLHHAAPGNAALLHIFRDNILEAIAFTLRPAPADSCNISRDPDAPSAARTRRRHWLNRQHDNE</sequence>
<dbReference type="InterPro" id="IPR007963">
    <property type="entry name" value="Peptidase_M61_catalytic"/>
</dbReference>
<dbReference type="Proteomes" id="UP000004870">
    <property type="component" value="Unassembled WGS sequence"/>
</dbReference>
<gene>
    <name evidence="5" type="ORF">HMPREF0198_2385</name>
</gene>
<dbReference type="PIRSF" id="PIRSF016493">
    <property type="entry name" value="Glycyl_aminpptds"/>
    <property type="match status" value="1"/>
</dbReference>
<protein>
    <submittedName>
        <fullName evidence="5">Peptidase, M61 family</fullName>
        <ecNumber evidence="5">3.4.11.-</ecNumber>
    </submittedName>
</protein>
<dbReference type="GO" id="GO:0004177">
    <property type="term" value="F:aminopeptidase activity"/>
    <property type="evidence" value="ECO:0007669"/>
    <property type="project" value="UniProtKB-KW"/>
</dbReference>
<keyword evidence="5" id="KW-0378">Hydrolase</keyword>
<dbReference type="InterPro" id="IPR040756">
    <property type="entry name" value="Peptidase_M61_N"/>
</dbReference>
<proteinExistence type="predicted"/>
<dbReference type="HOGENOM" id="CLU_022755_0_1_6"/>
<dbReference type="Gene3D" id="1.10.390.10">
    <property type="entry name" value="Neutral Protease Domain 2"/>
    <property type="match status" value="1"/>
</dbReference>
<dbReference type="InterPro" id="IPR036034">
    <property type="entry name" value="PDZ_sf"/>
</dbReference>
<evidence type="ECO:0000259" key="2">
    <source>
        <dbReference type="Pfam" id="PF05299"/>
    </source>
</evidence>
<dbReference type="InterPro" id="IPR027268">
    <property type="entry name" value="Peptidase_M4/M1_CTD_sf"/>
</dbReference>
<feature type="region of interest" description="Disordered" evidence="1">
    <location>
        <begin position="518"/>
        <end position="537"/>
    </location>
</feature>
<dbReference type="Gene3D" id="2.60.40.3650">
    <property type="match status" value="1"/>
</dbReference>
<dbReference type="AlphaFoldDB" id="C8ND07"/>
<organism evidence="5 6">
    <name type="scientific">Cardiobacterium hominis (strain ATCC 15826 / DSM 8339 / NCTC 10426 / 6573)</name>
    <dbReference type="NCBI Taxonomy" id="638300"/>
    <lineage>
        <taxon>Bacteria</taxon>
        <taxon>Pseudomonadati</taxon>
        <taxon>Pseudomonadota</taxon>
        <taxon>Gammaproteobacteria</taxon>
        <taxon>Cardiobacteriales</taxon>
        <taxon>Cardiobacteriaceae</taxon>
        <taxon>Cardiobacterium</taxon>
    </lineage>
</organism>
<keyword evidence="5" id="KW-0645">Protease</keyword>
<evidence type="ECO:0000259" key="4">
    <source>
        <dbReference type="Pfam" id="PF17899"/>
    </source>
</evidence>
<dbReference type="SUPFAM" id="SSF50156">
    <property type="entry name" value="PDZ domain-like"/>
    <property type="match status" value="1"/>
</dbReference>
<dbReference type="Gene3D" id="2.30.42.10">
    <property type="match status" value="1"/>
</dbReference>
<evidence type="ECO:0000313" key="5">
    <source>
        <dbReference type="EMBL" id="EEV87400.1"/>
    </source>
</evidence>
<dbReference type="EC" id="3.4.11.-" evidence="5"/>
<evidence type="ECO:0000256" key="1">
    <source>
        <dbReference type="SAM" id="MobiDB-lite"/>
    </source>
</evidence>